<dbReference type="Proteomes" id="UP001266305">
    <property type="component" value="Unassembled WGS sequence"/>
</dbReference>
<name>A0ABQ9UB52_SAGOE</name>
<sequence>MSYLQLPVEQGNETSVFCTECRCTAAPVETVALVKTATLVTHGSLTPGNLLVCGQ</sequence>
<proteinExistence type="predicted"/>
<accession>A0ABQ9UB52</accession>
<gene>
    <name evidence="1" type="ORF">P7K49_028056</name>
</gene>
<protein>
    <submittedName>
        <fullName evidence="1">Uncharacterized protein</fullName>
    </submittedName>
</protein>
<dbReference type="EMBL" id="JASSZA010000014">
    <property type="protein sequence ID" value="KAK2094318.1"/>
    <property type="molecule type" value="Genomic_DNA"/>
</dbReference>
<organism evidence="1 2">
    <name type="scientific">Saguinus oedipus</name>
    <name type="common">Cotton-top tamarin</name>
    <name type="synonym">Oedipomidas oedipus</name>
    <dbReference type="NCBI Taxonomy" id="9490"/>
    <lineage>
        <taxon>Eukaryota</taxon>
        <taxon>Metazoa</taxon>
        <taxon>Chordata</taxon>
        <taxon>Craniata</taxon>
        <taxon>Vertebrata</taxon>
        <taxon>Euteleostomi</taxon>
        <taxon>Mammalia</taxon>
        <taxon>Eutheria</taxon>
        <taxon>Euarchontoglires</taxon>
        <taxon>Primates</taxon>
        <taxon>Haplorrhini</taxon>
        <taxon>Platyrrhini</taxon>
        <taxon>Cebidae</taxon>
        <taxon>Callitrichinae</taxon>
        <taxon>Saguinus</taxon>
    </lineage>
</organism>
<evidence type="ECO:0000313" key="2">
    <source>
        <dbReference type="Proteomes" id="UP001266305"/>
    </source>
</evidence>
<evidence type="ECO:0000313" key="1">
    <source>
        <dbReference type="EMBL" id="KAK2094318.1"/>
    </source>
</evidence>
<reference evidence="1 2" key="1">
    <citation type="submission" date="2023-05" db="EMBL/GenBank/DDBJ databases">
        <title>B98-5 Cell Line De Novo Hybrid Assembly: An Optical Mapping Approach.</title>
        <authorList>
            <person name="Kananen K."/>
            <person name="Auerbach J.A."/>
            <person name="Kautto E."/>
            <person name="Blachly J.S."/>
        </authorList>
    </citation>
    <scope>NUCLEOTIDE SEQUENCE [LARGE SCALE GENOMIC DNA]</scope>
    <source>
        <strain evidence="1">B95-8</strain>
        <tissue evidence="1">Cell line</tissue>
    </source>
</reference>
<comment type="caution">
    <text evidence="1">The sequence shown here is derived from an EMBL/GenBank/DDBJ whole genome shotgun (WGS) entry which is preliminary data.</text>
</comment>
<keyword evidence="2" id="KW-1185">Reference proteome</keyword>